<reference evidence="1 2" key="1">
    <citation type="submission" date="2020-02" db="EMBL/GenBank/DDBJ databases">
        <authorList>
            <person name="Ferguson B K."/>
        </authorList>
    </citation>
    <scope>NUCLEOTIDE SEQUENCE [LARGE SCALE GENOMIC DNA]</scope>
</reference>
<evidence type="ECO:0000313" key="1">
    <source>
        <dbReference type="EMBL" id="CAB0036158.1"/>
    </source>
</evidence>
<proteinExistence type="predicted"/>
<name>A0A6H5IL12_9HYME</name>
<gene>
    <name evidence="1" type="ORF">TBRA_LOCUS8038</name>
</gene>
<dbReference type="AlphaFoldDB" id="A0A6H5IL12"/>
<protein>
    <submittedName>
        <fullName evidence="1">Uncharacterized protein</fullName>
    </submittedName>
</protein>
<sequence>MRVAGACIREKVSLGVLDIHGKQTIDRSQFICLTPWALHVTDSRPIQRRFALRAVIGCRASYIELLSAAARCRDSTRVPGTRWFRFQSFDWSFLAQSRALQRFMRNSEDI</sequence>
<accession>A0A6H5IL12</accession>
<dbReference type="Proteomes" id="UP000479190">
    <property type="component" value="Unassembled WGS sequence"/>
</dbReference>
<keyword evidence="2" id="KW-1185">Reference proteome</keyword>
<evidence type="ECO:0000313" key="2">
    <source>
        <dbReference type="Proteomes" id="UP000479190"/>
    </source>
</evidence>
<dbReference type="EMBL" id="CADCXV010000808">
    <property type="protein sequence ID" value="CAB0036158.1"/>
    <property type="molecule type" value="Genomic_DNA"/>
</dbReference>
<organism evidence="1 2">
    <name type="scientific">Trichogramma brassicae</name>
    <dbReference type="NCBI Taxonomy" id="86971"/>
    <lineage>
        <taxon>Eukaryota</taxon>
        <taxon>Metazoa</taxon>
        <taxon>Ecdysozoa</taxon>
        <taxon>Arthropoda</taxon>
        <taxon>Hexapoda</taxon>
        <taxon>Insecta</taxon>
        <taxon>Pterygota</taxon>
        <taxon>Neoptera</taxon>
        <taxon>Endopterygota</taxon>
        <taxon>Hymenoptera</taxon>
        <taxon>Apocrita</taxon>
        <taxon>Proctotrupomorpha</taxon>
        <taxon>Chalcidoidea</taxon>
        <taxon>Trichogrammatidae</taxon>
        <taxon>Trichogramma</taxon>
    </lineage>
</organism>